<dbReference type="EMBL" id="JBBXMP010001127">
    <property type="protein sequence ID" value="KAL0056649.1"/>
    <property type="molecule type" value="Genomic_DNA"/>
</dbReference>
<feature type="compositionally biased region" description="Basic and acidic residues" evidence="1">
    <location>
        <begin position="63"/>
        <end position="80"/>
    </location>
</feature>
<protein>
    <submittedName>
        <fullName evidence="2">Uncharacterized protein</fullName>
    </submittedName>
</protein>
<dbReference type="Proteomes" id="UP001437256">
    <property type="component" value="Unassembled WGS sequence"/>
</dbReference>
<feature type="region of interest" description="Disordered" evidence="1">
    <location>
        <begin position="62"/>
        <end position="98"/>
    </location>
</feature>
<keyword evidence="3" id="KW-1185">Reference proteome</keyword>
<comment type="caution">
    <text evidence="2">The sequence shown here is derived from an EMBL/GenBank/DDBJ whole genome shotgun (WGS) entry which is preliminary data.</text>
</comment>
<evidence type="ECO:0000313" key="2">
    <source>
        <dbReference type="EMBL" id="KAL0056649.1"/>
    </source>
</evidence>
<feature type="non-terminal residue" evidence="2">
    <location>
        <position position="1"/>
    </location>
</feature>
<gene>
    <name evidence="2" type="ORF">AAF712_016746</name>
</gene>
<sequence length="98" mass="10983">DTQGHHLIRGYVPILRSRLAELEALALKDALHVNKMQDRNYASRQARKAAAEADDADLAGLFGHRDEVEEAQETLRRNRGYDSSTPGTGSSNRKYTPY</sequence>
<reference evidence="2 3" key="1">
    <citation type="submission" date="2024-05" db="EMBL/GenBank/DDBJ databases">
        <title>A draft genome resource for the thread blight pathogen Marasmius tenuissimus strain MS-2.</title>
        <authorList>
            <person name="Yulfo-Soto G.E."/>
            <person name="Baruah I.K."/>
            <person name="Amoako-Attah I."/>
            <person name="Bukari Y."/>
            <person name="Meinhardt L.W."/>
            <person name="Bailey B.A."/>
            <person name="Cohen S.P."/>
        </authorList>
    </citation>
    <scope>NUCLEOTIDE SEQUENCE [LARGE SCALE GENOMIC DNA]</scope>
    <source>
        <strain evidence="2 3">MS-2</strain>
    </source>
</reference>
<proteinExistence type="predicted"/>
<evidence type="ECO:0000256" key="1">
    <source>
        <dbReference type="SAM" id="MobiDB-lite"/>
    </source>
</evidence>
<feature type="compositionally biased region" description="Polar residues" evidence="1">
    <location>
        <begin position="81"/>
        <end position="98"/>
    </location>
</feature>
<name>A0ABR2Z6P9_9AGAR</name>
<evidence type="ECO:0000313" key="3">
    <source>
        <dbReference type="Proteomes" id="UP001437256"/>
    </source>
</evidence>
<organism evidence="2 3">
    <name type="scientific">Marasmius tenuissimus</name>
    <dbReference type="NCBI Taxonomy" id="585030"/>
    <lineage>
        <taxon>Eukaryota</taxon>
        <taxon>Fungi</taxon>
        <taxon>Dikarya</taxon>
        <taxon>Basidiomycota</taxon>
        <taxon>Agaricomycotina</taxon>
        <taxon>Agaricomycetes</taxon>
        <taxon>Agaricomycetidae</taxon>
        <taxon>Agaricales</taxon>
        <taxon>Marasmiineae</taxon>
        <taxon>Marasmiaceae</taxon>
        <taxon>Marasmius</taxon>
    </lineage>
</organism>
<accession>A0ABR2Z6P9</accession>